<name>A0ABD1ZXC6_VESSQ</name>
<dbReference type="AlphaFoldDB" id="A0ABD1ZXC6"/>
<proteinExistence type="predicted"/>
<accession>A0ABD1ZXC6</accession>
<organism evidence="1 2">
    <name type="scientific">Vespula squamosa</name>
    <name type="common">Southern yellow jacket</name>
    <name type="synonym">Wasp</name>
    <dbReference type="NCBI Taxonomy" id="30214"/>
    <lineage>
        <taxon>Eukaryota</taxon>
        <taxon>Metazoa</taxon>
        <taxon>Ecdysozoa</taxon>
        <taxon>Arthropoda</taxon>
        <taxon>Hexapoda</taxon>
        <taxon>Insecta</taxon>
        <taxon>Pterygota</taxon>
        <taxon>Neoptera</taxon>
        <taxon>Endopterygota</taxon>
        <taxon>Hymenoptera</taxon>
        <taxon>Apocrita</taxon>
        <taxon>Aculeata</taxon>
        <taxon>Vespoidea</taxon>
        <taxon>Vespidae</taxon>
        <taxon>Vespinae</taxon>
        <taxon>Vespula</taxon>
    </lineage>
</organism>
<dbReference type="Proteomes" id="UP001607302">
    <property type="component" value="Unassembled WGS sequence"/>
</dbReference>
<sequence length="162" mass="18988">MSYGYEGPWYYIKYLTHAYAYATTEPRCIRQLVRSDSLAFFGPLGINAIIYMRHFVDASISISLVNSTSVKCIVLSIASDITHLMIRTIIHELNKVNIGFVLLVGFRLDEAREKKRKEKNLQRPSRAWDRIEIQWITNRRLNRRSLQTNLEDHISDTRSLKR</sequence>
<evidence type="ECO:0000313" key="2">
    <source>
        <dbReference type="Proteomes" id="UP001607302"/>
    </source>
</evidence>
<protein>
    <submittedName>
        <fullName evidence="1">Uncharacterized protein</fullName>
    </submittedName>
</protein>
<reference evidence="1 2" key="1">
    <citation type="journal article" date="2024" name="Ann. Entomol. Soc. Am.">
        <title>Genomic analyses of the southern and eastern yellowjacket wasps (Hymenoptera: Vespidae) reveal evolutionary signatures of social life.</title>
        <authorList>
            <person name="Catto M.A."/>
            <person name="Caine P.B."/>
            <person name="Orr S.E."/>
            <person name="Hunt B.G."/>
            <person name="Goodisman M.A.D."/>
        </authorList>
    </citation>
    <scope>NUCLEOTIDE SEQUENCE [LARGE SCALE GENOMIC DNA]</scope>
    <source>
        <strain evidence="1">233</strain>
        <tissue evidence="1">Head and thorax</tissue>
    </source>
</reference>
<keyword evidence="2" id="KW-1185">Reference proteome</keyword>
<evidence type="ECO:0000313" key="1">
    <source>
        <dbReference type="EMBL" id="KAL2713026.1"/>
    </source>
</evidence>
<dbReference type="EMBL" id="JAUDFV010000161">
    <property type="protein sequence ID" value="KAL2713026.1"/>
    <property type="molecule type" value="Genomic_DNA"/>
</dbReference>
<comment type="caution">
    <text evidence="1">The sequence shown here is derived from an EMBL/GenBank/DDBJ whole genome shotgun (WGS) entry which is preliminary data.</text>
</comment>
<gene>
    <name evidence="1" type="ORF">V1478_017219</name>
</gene>